<accession>M3ASL2</accession>
<dbReference type="EMBL" id="KB446561">
    <property type="protein sequence ID" value="EME80138.1"/>
    <property type="molecule type" value="Genomic_DNA"/>
</dbReference>
<dbReference type="GeneID" id="19333694"/>
<dbReference type="VEuPathDB" id="FungiDB:MYCFIDRAFT_177113"/>
<protein>
    <submittedName>
        <fullName evidence="1">Uncharacterized protein</fullName>
    </submittedName>
</protein>
<name>M3ASL2_PSEFD</name>
<gene>
    <name evidence="1" type="ORF">MYCFIDRAFT_177113</name>
</gene>
<dbReference type="Proteomes" id="UP000016932">
    <property type="component" value="Unassembled WGS sequence"/>
</dbReference>
<proteinExistence type="predicted"/>
<organism evidence="1 2">
    <name type="scientific">Pseudocercospora fijiensis (strain CIRAD86)</name>
    <name type="common">Black leaf streak disease fungus</name>
    <name type="synonym">Mycosphaerella fijiensis</name>
    <dbReference type="NCBI Taxonomy" id="383855"/>
    <lineage>
        <taxon>Eukaryota</taxon>
        <taxon>Fungi</taxon>
        <taxon>Dikarya</taxon>
        <taxon>Ascomycota</taxon>
        <taxon>Pezizomycotina</taxon>
        <taxon>Dothideomycetes</taxon>
        <taxon>Dothideomycetidae</taxon>
        <taxon>Mycosphaerellales</taxon>
        <taxon>Mycosphaerellaceae</taxon>
        <taxon>Pseudocercospora</taxon>
    </lineage>
</organism>
<evidence type="ECO:0000313" key="2">
    <source>
        <dbReference type="Proteomes" id="UP000016932"/>
    </source>
</evidence>
<keyword evidence="2" id="KW-1185">Reference proteome</keyword>
<dbReference type="KEGG" id="pfj:MYCFIDRAFT_177113"/>
<dbReference type="RefSeq" id="XP_007929184.1">
    <property type="nucleotide sequence ID" value="XM_007930993.1"/>
</dbReference>
<reference evidence="1 2" key="1">
    <citation type="journal article" date="2012" name="PLoS Pathog.">
        <title>Diverse lifestyles and strategies of plant pathogenesis encoded in the genomes of eighteen Dothideomycetes fungi.</title>
        <authorList>
            <person name="Ohm R.A."/>
            <person name="Feau N."/>
            <person name="Henrissat B."/>
            <person name="Schoch C.L."/>
            <person name="Horwitz B.A."/>
            <person name="Barry K.W."/>
            <person name="Condon B.J."/>
            <person name="Copeland A.C."/>
            <person name="Dhillon B."/>
            <person name="Glaser F."/>
            <person name="Hesse C.N."/>
            <person name="Kosti I."/>
            <person name="LaButti K."/>
            <person name="Lindquist E.A."/>
            <person name="Lucas S."/>
            <person name="Salamov A.A."/>
            <person name="Bradshaw R.E."/>
            <person name="Ciuffetti L."/>
            <person name="Hamelin R.C."/>
            <person name="Kema G.H.J."/>
            <person name="Lawrence C."/>
            <person name="Scott J.A."/>
            <person name="Spatafora J.W."/>
            <person name="Turgeon B.G."/>
            <person name="de Wit P.J.G.M."/>
            <person name="Zhong S."/>
            <person name="Goodwin S.B."/>
            <person name="Grigoriev I.V."/>
        </authorList>
    </citation>
    <scope>NUCLEOTIDE SEQUENCE [LARGE SCALE GENOMIC DNA]</scope>
    <source>
        <strain evidence="1 2">CIRAD86</strain>
    </source>
</reference>
<sequence length="162" mass="17706">MIAVLISKSSQSGERLRGRSCAASDVAIFIDTPPPPSSGSLEVQCQCLLHPLPLRRRYCKRFLGIGPITCTQRRICKLSRRVAVSPAQSDEMLIKNGRPDLVLVTAVVAIAAYLVRITNSNRAVNQVVEKGDARSKQSWTLVEDDQAYSCIWSSYAVSGMPA</sequence>
<dbReference type="AlphaFoldDB" id="M3ASL2"/>
<evidence type="ECO:0000313" key="1">
    <source>
        <dbReference type="EMBL" id="EME80138.1"/>
    </source>
</evidence>
<dbReference type="HOGENOM" id="CLU_1636137_0_0_1"/>